<accession>A0A0P8XTA4</accession>
<comment type="caution">
    <text evidence="1">The sequence shown here is derived from an EMBL/GenBank/DDBJ whole genome shotgun (WGS) entry which is preliminary data.</text>
</comment>
<dbReference type="EMBL" id="LJXB01000068">
    <property type="protein sequence ID" value="KPU60493.1"/>
    <property type="molecule type" value="Genomic_DNA"/>
</dbReference>
<dbReference type="AlphaFoldDB" id="A0A0P8XTA4"/>
<gene>
    <name evidence="1" type="ORF">AN403_4218</name>
</gene>
<dbReference type="Proteomes" id="UP000050349">
    <property type="component" value="Unassembled WGS sequence"/>
</dbReference>
<organism evidence="1 2">
    <name type="scientific">Pseudomonas fluorescens</name>
    <dbReference type="NCBI Taxonomy" id="294"/>
    <lineage>
        <taxon>Bacteria</taxon>
        <taxon>Pseudomonadati</taxon>
        <taxon>Pseudomonadota</taxon>
        <taxon>Gammaproteobacteria</taxon>
        <taxon>Pseudomonadales</taxon>
        <taxon>Pseudomonadaceae</taxon>
        <taxon>Pseudomonas</taxon>
    </lineage>
</organism>
<proteinExistence type="predicted"/>
<protein>
    <submittedName>
        <fullName evidence="1">Uncharacterized protein</fullName>
    </submittedName>
</protein>
<name>A0A0P8XTA4_PSEFL</name>
<evidence type="ECO:0000313" key="1">
    <source>
        <dbReference type="EMBL" id="KPU60493.1"/>
    </source>
</evidence>
<evidence type="ECO:0000313" key="2">
    <source>
        <dbReference type="Proteomes" id="UP000050349"/>
    </source>
</evidence>
<reference evidence="1 2" key="1">
    <citation type="submission" date="2015-09" db="EMBL/GenBank/DDBJ databases">
        <authorList>
            <person name="Jackson K.R."/>
            <person name="Lunt B.L."/>
            <person name="Fisher J.N.B."/>
            <person name="Gardner A.V."/>
            <person name="Bailey M.E."/>
            <person name="Deus L.M."/>
            <person name="Earl A.S."/>
            <person name="Gibby P.D."/>
            <person name="Hartmann K.A."/>
            <person name="Liu J.E."/>
            <person name="Manci A.M."/>
            <person name="Nielsen D.A."/>
            <person name="Solomon M.B."/>
            <person name="Breakwell D.P."/>
            <person name="Burnett S.H."/>
            <person name="Grose J.H."/>
        </authorList>
    </citation>
    <scope>NUCLEOTIDE SEQUENCE [LARGE SCALE GENOMIC DNA]</scope>
    <source>
        <strain evidence="1 2">S613</strain>
    </source>
</reference>
<sequence length="81" mass="9353">MSVSESPESIDFGMAIHDSDRRATGYENVAQVRCYWKIVREPARTQDSAQMKIREASGMKFERCIAWHCPSLDSVDFFDFD</sequence>